<feature type="binding site" evidence="11">
    <location>
        <position position="407"/>
    </location>
    <ligand>
        <name>Zn(2+)</name>
        <dbReference type="ChEBI" id="CHEBI:29105"/>
        <label>1</label>
    </ligand>
</feature>
<comment type="subunit">
    <text evidence="11">Component of the replication restart primosome.</text>
</comment>
<feature type="domain" description="Primosomal protein N C-terminal" evidence="13">
    <location>
        <begin position="547"/>
        <end position="619"/>
    </location>
</feature>
<evidence type="ECO:0000256" key="8">
    <source>
        <dbReference type="ARBA" id="ARBA00022840"/>
    </source>
</evidence>
<keyword evidence="9 11" id="KW-0238">DNA-binding</keyword>
<dbReference type="GO" id="GO:0003677">
    <property type="term" value="F:DNA binding"/>
    <property type="evidence" value="ECO:0007669"/>
    <property type="project" value="UniProtKB-UniRule"/>
</dbReference>
<name>A0A2M7RK99_9BACT</name>
<dbReference type="GO" id="GO:0006269">
    <property type="term" value="P:DNA replication, synthesis of primer"/>
    <property type="evidence" value="ECO:0007669"/>
    <property type="project" value="UniProtKB-KW"/>
</dbReference>
<evidence type="ECO:0000256" key="5">
    <source>
        <dbReference type="ARBA" id="ARBA00022801"/>
    </source>
</evidence>
<dbReference type="GO" id="GO:0006270">
    <property type="term" value="P:DNA replication initiation"/>
    <property type="evidence" value="ECO:0007669"/>
    <property type="project" value="TreeGrafter"/>
</dbReference>
<evidence type="ECO:0000256" key="9">
    <source>
        <dbReference type="ARBA" id="ARBA00023125"/>
    </source>
</evidence>
<comment type="caution">
    <text evidence="11">As this protein does not have any detectable helicase domains, it probably does not have helicase activity.</text>
</comment>
<dbReference type="EMBL" id="PFMD01000009">
    <property type="protein sequence ID" value="PIY97179.1"/>
    <property type="molecule type" value="Genomic_DNA"/>
</dbReference>
<keyword evidence="4 11" id="KW-0547">Nucleotide-binding</keyword>
<comment type="function">
    <text evidence="11">Initiates the restart of stalled replication forks, which reloads the replicative helicase on sites other than the origin of replication. Recognizes and binds to abandoned replication forks and remodels them to uncover a helicase loading site. Promotes assembly of the primosome at these replication forks.</text>
</comment>
<dbReference type="GO" id="GO:0006302">
    <property type="term" value="P:double-strand break repair"/>
    <property type="evidence" value="ECO:0007669"/>
    <property type="project" value="InterPro"/>
</dbReference>
<dbReference type="InterPro" id="IPR041222">
    <property type="entry name" value="PriA_3primeBD"/>
</dbReference>
<evidence type="ECO:0000256" key="7">
    <source>
        <dbReference type="ARBA" id="ARBA00022833"/>
    </source>
</evidence>
<evidence type="ECO:0000259" key="13">
    <source>
        <dbReference type="Pfam" id="PF18074"/>
    </source>
</evidence>
<dbReference type="Pfam" id="PF17764">
    <property type="entry name" value="PriA_3primeBD"/>
    <property type="match status" value="1"/>
</dbReference>
<evidence type="ECO:0000256" key="4">
    <source>
        <dbReference type="ARBA" id="ARBA00022741"/>
    </source>
</evidence>
<dbReference type="GO" id="GO:0043138">
    <property type="term" value="F:3'-5' DNA helicase activity"/>
    <property type="evidence" value="ECO:0007669"/>
    <property type="project" value="TreeGrafter"/>
</dbReference>
<evidence type="ECO:0000256" key="6">
    <source>
        <dbReference type="ARBA" id="ARBA00022806"/>
    </source>
</evidence>
<dbReference type="AlphaFoldDB" id="A0A2M7RK99"/>
<dbReference type="GO" id="GO:0005524">
    <property type="term" value="F:ATP binding"/>
    <property type="evidence" value="ECO:0007669"/>
    <property type="project" value="UniProtKB-UniRule"/>
</dbReference>
<dbReference type="InterPro" id="IPR042115">
    <property type="entry name" value="PriA_3primeBD_sf"/>
</dbReference>
<evidence type="ECO:0000313" key="15">
    <source>
        <dbReference type="Proteomes" id="UP000230779"/>
    </source>
</evidence>
<feature type="binding site" evidence="11">
    <location>
        <position position="368"/>
    </location>
    <ligand>
        <name>Zn(2+)</name>
        <dbReference type="ChEBI" id="CHEBI:29105"/>
        <label>1</label>
    </ligand>
</feature>
<evidence type="ECO:0000256" key="10">
    <source>
        <dbReference type="ARBA" id="ARBA00023235"/>
    </source>
</evidence>
<dbReference type="SUPFAM" id="SSF52540">
    <property type="entry name" value="P-loop containing nucleoside triphosphate hydrolases"/>
    <property type="match status" value="1"/>
</dbReference>
<dbReference type="Pfam" id="PF18074">
    <property type="entry name" value="PriA_C"/>
    <property type="match status" value="1"/>
</dbReference>
<dbReference type="Proteomes" id="UP000230779">
    <property type="component" value="Unassembled WGS sequence"/>
</dbReference>
<keyword evidence="2 11" id="KW-0235">DNA replication</keyword>
<feature type="binding site" evidence="11">
    <location>
        <position position="394"/>
    </location>
    <ligand>
        <name>Zn(2+)</name>
        <dbReference type="ChEBI" id="CHEBI:29105"/>
        <label>2</label>
    </ligand>
</feature>
<feature type="binding site" evidence="11">
    <location>
        <position position="377"/>
    </location>
    <ligand>
        <name>Zn(2+)</name>
        <dbReference type="ChEBI" id="CHEBI:29105"/>
        <label>2</label>
    </ligand>
</feature>
<comment type="cofactor">
    <cofactor evidence="11">
        <name>Zn(2+)</name>
        <dbReference type="ChEBI" id="CHEBI:29105"/>
    </cofactor>
    <text evidence="11">Binds 2 zinc ions per subunit.</text>
</comment>
<gene>
    <name evidence="11 14" type="primary">priA</name>
    <name evidence="14" type="ORF">COY66_00820</name>
</gene>
<organism evidence="14 15">
    <name type="scientific">Candidatus Kerfeldbacteria bacterium CG_4_10_14_0_8_um_filter_42_10</name>
    <dbReference type="NCBI Taxonomy" id="2014248"/>
    <lineage>
        <taxon>Bacteria</taxon>
        <taxon>Candidatus Kerfeldiibacteriota</taxon>
    </lineage>
</organism>
<dbReference type="GO" id="GO:0006310">
    <property type="term" value="P:DNA recombination"/>
    <property type="evidence" value="ECO:0007669"/>
    <property type="project" value="InterPro"/>
</dbReference>
<feature type="binding site" evidence="11">
    <location>
        <position position="404"/>
    </location>
    <ligand>
        <name>Zn(2+)</name>
        <dbReference type="ChEBI" id="CHEBI:29105"/>
        <label>1</label>
    </ligand>
</feature>
<feature type="domain" description="Primosomal protein N' 3' DNA-binding" evidence="12">
    <location>
        <begin position="19"/>
        <end position="107"/>
    </location>
</feature>
<dbReference type="InterPro" id="IPR005259">
    <property type="entry name" value="PriA"/>
</dbReference>
<protein>
    <recommendedName>
        <fullName evidence="11">Probable replication restart protein PriA</fullName>
    </recommendedName>
    <alternativeName>
        <fullName evidence="11">Putative ATP-dependent DNA helicase PriA</fullName>
    </alternativeName>
</protein>
<dbReference type="GO" id="GO:0008270">
    <property type="term" value="F:zinc ion binding"/>
    <property type="evidence" value="ECO:0007669"/>
    <property type="project" value="UniProtKB-UniRule"/>
</dbReference>
<reference evidence="14 15" key="1">
    <citation type="submission" date="2017-09" db="EMBL/GenBank/DDBJ databases">
        <title>Depth-based differentiation of microbial function through sediment-hosted aquifers and enrichment of novel symbionts in the deep terrestrial subsurface.</title>
        <authorList>
            <person name="Probst A.J."/>
            <person name="Ladd B."/>
            <person name="Jarett J.K."/>
            <person name="Geller-Mcgrath D.E."/>
            <person name="Sieber C.M."/>
            <person name="Emerson J.B."/>
            <person name="Anantharaman K."/>
            <person name="Thomas B.C."/>
            <person name="Malmstrom R."/>
            <person name="Stieglmeier M."/>
            <person name="Klingl A."/>
            <person name="Woyke T."/>
            <person name="Ryan C.M."/>
            <person name="Banfield J.F."/>
        </authorList>
    </citation>
    <scope>NUCLEOTIDE SEQUENCE [LARGE SCALE GENOMIC DNA]</scope>
    <source>
        <strain evidence="14">CG_4_10_14_0_8_um_filter_42_10</strain>
    </source>
</reference>
<keyword evidence="7 11" id="KW-0862">Zinc</keyword>
<keyword evidence="1 11" id="KW-0639">Primosome</keyword>
<keyword evidence="10" id="KW-0413">Isomerase</keyword>
<dbReference type="NCBIfam" id="TIGR00595">
    <property type="entry name" value="priA"/>
    <property type="match status" value="1"/>
</dbReference>
<dbReference type="Gene3D" id="3.40.1440.60">
    <property type="entry name" value="PriA, 3(prime) DNA-binding domain"/>
    <property type="match status" value="1"/>
</dbReference>
<keyword evidence="3 11" id="KW-0479">Metal-binding</keyword>
<keyword evidence="6" id="KW-0347">Helicase</keyword>
<keyword evidence="5" id="KW-0378">Hydrolase</keyword>
<dbReference type="InterPro" id="IPR027417">
    <property type="entry name" value="P-loop_NTPase"/>
</dbReference>
<evidence type="ECO:0000256" key="1">
    <source>
        <dbReference type="ARBA" id="ARBA00022515"/>
    </source>
</evidence>
<dbReference type="PANTHER" id="PTHR30580">
    <property type="entry name" value="PRIMOSOMAL PROTEIN N"/>
    <property type="match status" value="1"/>
</dbReference>
<feature type="binding site" evidence="11">
    <location>
        <position position="365"/>
    </location>
    <ligand>
        <name>Zn(2+)</name>
        <dbReference type="ChEBI" id="CHEBI:29105"/>
        <label>1</label>
    </ligand>
</feature>
<evidence type="ECO:0000313" key="14">
    <source>
        <dbReference type="EMBL" id="PIY97179.1"/>
    </source>
</evidence>
<feature type="binding site" evidence="11">
    <location>
        <position position="391"/>
    </location>
    <ligand>
        <name>Zn(2+)</name>
        <dbReference type="ChEBI" id="CHEBI:29105"/>
        <label>2</label>
    </ligand>
</feature>
<evidence type="ECO:0000256" key="3">
    <source>
        <dbReference type="ARBA" id="ARBA00022723"/>
    </source>
</evidence>
<dbReference type="HAMAP" id="MF_00983">
    <property type="entry name" value="PriA"/>
    <property type="match status" value="1"/>
</dbReference>
<sequence>MNNQYAEIIPLRRLIRNLTVFDYKVPEKLQKEIKRGQLVSIYFQKAKFLGVISKLKGTTPIPQSKLKEISGIVQKEPVVTAEQFKLADWISDYYFVAKSIVLKSIVPDFPKKPLESKMTFPVSEASLKISRNIVPWITAEIKKYSLNKNKIFSLTSPQKTVLYAFYSGLLKKNIASQKVSLIIVPDHQEFNSIFPLINATDAAYLTSQLTRKEYFQQWEKVWKGKAKVIIGTRLAMFLPFTKLDQIIVHLEEDENHKNADQNPRFHVREVAKELAQNYQAKLLLTSQTPSLEIFNEVRNGTIKSVSSPPLPPDQIDLVSREEEIKKGNYSSLSENLQELMKKMLAQKKTVFLFLNRKGVAASYFCQDCHWLARCSNCSLAYTVDENNYLLCRHCNKKESMPLQCPNCQGNNLKTLGKGIHAVEKELREFFPNTEISRVDQGTSLKNSYSGIIIGTEFALRNLRLQNIGLIGIISSDNLLHLPDFRSEEKTYQLINRVVHFSSAPVPSVIQTFAPENKAIRAASKQDFRAFADKELEIRTALHWPPVWSLVKLINRPKEAKMAEKEAYAVHKTLTQTLKSASLELLEPMPLYLPPQKGKCRWQLILKIKGKKPPELSKLTSLIPTDWVIDPDPLTIL</sequence>
<proteinExistence type="inferred from homology"/>
<evidence type="ECO:0000256" key="2">
    <source>
        <dbReference type="ARBA" id="ARBA00022705"/>
    </source>
</evidence>
<evidence type="ECO:0000259" key="12">
    <source>
        <dbReference type="Pfam" id="PF17764"/>
    </source>
</evidence>
<keyword evidence="8 11" id="KW-0067">ATP-binding</keyword>
<dbReference type="Gene3D" id="3.40.50.300">
    <property type="entry name" value="P-loop containing nucleotide triphosphate hydrolases"/>
    <property type="match status" value="1"/>
</dbReference>
<dbReference type="GO" id="GO:1990077">
    <property type="term" value="C:primosome complex"/>
    <property type="evidence" value="ECO:0007669"/>
    <property type="project" value="UniProtKB-UniRule"/>
</dbReference>
<comment type="caution">
    <text evidence="14">The sequence shown here is derived from an EMBL/GenBank/DDBJ whole genome shotgun (WGS) entry which is preliminary data.</text>
</comment>
<comment type="similarity">
    <text evidence="11">Belongs to the helicase family. PriA subfamily.</text>
</comment>
<dbReference type="PANTHER" id="PTHR30580:SF0">
    <property type="entry name" value="PRIMOSOMAL PROTEIN N"/>
    <property type="match status" value="1"/>
</dbReference>
<feature type="binding site" evidence="11">
    <location>
        <position position="374"/>
    </location>
    <ligand>
        <name>Zn(2+)</name>
        <dbReference type="ChEBI" id="CHEBI:29105"/>
        <label>2</label>
    </ligand>
</feature>
<evidence type="ECO:0000256" key="11">
    <source>
        <dbReference type="HAMAP-Rule" id="MF_00983"/>
    </source>
</evidence>
<accession>A0A2M7RK99</accession>
<dbReference type="InterPro" id="IPR041236">
    <property type="entry name" value="PriA_C"/>
</dbReference>